<organism evidence="2 3">
    <name type="scientific">Flavobacterium orientale</name>
    <dbReference type="NCBI Taxonomy" id="1756020"/>
    <lineage>
        <taxon>Bacteria</taxon>
        <taxon>Pseudomonadati</taxon>
        <taxon>Bacteroidota</taxon>
        <taxon>Flavobacteriia</taxon>
        <taxon>Flavobacteriales</taxon>
        <taxon>Flavobacteriaceae</taxon>
        <taxon>Flavobacterium</taxon>
    </lineage>
</organism>
<protein>
    <submittedName>
        <fullName evidence="2">Uncharacterized protein</fullName>
    </submittedName>
</protein>
<evidence type="ECO:0000313" key="2">
    <source>
        <dbReference type="EMBL" id="GGD19940.1"/>
    </source>
</evidence>
<feature type="transmembrane region" description="Helical" evidence="1">
    <location>
        <begin position="7"/>
        <end position="23"/>
    </location>
</feature>
<comment type="caution">
    <text evidence="2">The sequence shown here is derived from an EMBL/GenBank/DDBJ whole genome shotgun (WGS) entry which is preliminary data.</text>
</comment>
<feature type="transmembrane region" description="Helical" evidence="1">
    <location>
        <begin position="35"/>
        <end position="54"/>
    </location>
</feature>
<proteinExistence type="predicted"/>
<evidence type="ECO:0000313" key="3">
    <source>
        <dbReference type="Proteomes" id="UP000625735"/>
    </source>
</evidence>
<dbReference type="RefSeq" id="WP_188361242.1">
    <property type="nucleotide sequence ID" value="NZ_BMFG01000002.1"/>
</dbReference>
<gene>
    <name evidence="2" type="ORF">GCM10011343_08070</name>
</gene>
<accession>A0A916XXH8</accession>
<reference evidence="2" key="2">
    <citation type="submission" date="2020-09" db="EMBL/GenBank/DDBJ databases">
        <authorList>
            <person name="Sun Q."/>
            <person name="Zhou Y."/>
        </authorList>
    </citation>
    <scope>NUCLEOTIDE SEQUENCE</scope>
    <source>
        <strain evidence="2">CGMCC 1.12506</strain>
    </source>
</reference>
<dbReference type="Proteomes" id="UP000625735">
    <property type="component" value="Unassembled WGS sequence"/>
</dbReference>
<dbReference type="EMBL" id="BMFG01000002">
    <property type="protein sequence ID" value="GGD19940.1"/>
    <property type="molecule type" value="Genomic_DNA"/>
</dbReference>
<keyword evidence="1" id="KW-0472">Membrane</keyword>
<evidence type="ECO:0000256" key="1">
    <source>
        <dbReference type="SAM" id="Phobius"/>
    </source>
</evidence>
<reference evidence="2" key="1">
    <citation type="journal article" date="2014" name="Int. J. Syst. Evol. Microbiol.">
        <title>Complete genome sequence of Corynebacterium casei LMG S-19264T (=DSM 44701T), isolated from a smear-ripened cheese.</title>
        <authorList>
            <consortium name="US DOE Joint Genome Institute (JGI-PGF)"/>
            <person name="Walter F."/>
            <person name="Albersmeier A."/>
            <person name="Kalinowski J."/>
            <person name="Ruckert C."/>
        </authorList>
    </citation>
    <scope>NUCLEOTIDE SEQUENCE</scope>
    <source>
        <strain evidence="2">CGMCC 1.12506</strain>
    </source>
</reference>
<name>A0A916XXH8_9FLAO</name>
<sequence length="64" mass="7993">MNYLKYIQYFYLFAAGFFAYLGFTSLDNQGERNPWMMFFFAALALFMFFFRRHFYSKYQDKNKK</sequence>
<keyword evidence="3" id="KW-1185">Reference proteome</keyword>
<keyword evidence="1" id="KW-0812">Transmembrane</keyword>
<keyword evidence="1" id="KW-1133">Transmembrane helix</keyword>
<dbReference type="AlphaFoldDB" id="A0A916XXH8"/>